<feature type="transmembrane region" description="Helical" evidence="1">
    <location>
        <begin position="202"/>
        <end position="222"/>
    </location>
</feature>
<sequence>MCAPMLAKLKLVKTPKGIDSALMLSAMLIVWIGNYSNLDLVIADSMFDGARGQFAGADSVLAASFQFCMTLLGAAVIGLAIWDTLCPLAWLASRRSALRVVALSAVLVPPSIYLLSSFSDVPCPTDLLRYGGLEPYARLLETLPASASAMACLPATQANTAWWMLALPLFCLPARPRTALLLAGIMLLCGLAAGWQQQLQGAQFFTHTLWSAWIAAFLIYLLHHLFRAEDALA</sequence>
<feature type="transmembrane region" description="Helical" evidence="1">
    <location>
        <begin position="21"/>
        <end position="43"/>
    </location>
</feature>
<keyword evidence="1" id="KW-0472">Membrane</keyword>
<dbReference type="Proteomes" id="UP000179840">
    <property type="component" value="Unassembled WGS sequence"/>
</dbReference>
<proteinExistence type="predicted"/>
<feature type="transmembrane region" description="Helical" evidence="1">
    <location>
        <begin position="63"/>
        <end position="85"/>
    </location>
</feature>
<feature type="transmembrane region" description="Helical" evidence="1">
    <location>
        <begin position="97"/>
        <end position="116"/>
    </location>
</feature>
<dbReference type="AlphaFoldDB" id="A0A1S1U3V9"/>
<name>A0A1S1U3V9_9BURK</name>
<gene>
    <name evidence="2" type="ORF">AKG95_23540</name>
</gene>
<organism evidence="2 3">
    <name type="scientific">Janthinobacterium lividum</name>
    <dbReference type="NCBI Taxonomy" id="29581"/>
    <lineage>
        <taxon>Bacteria</taxon>
        <taxon>Pseudomonadati</taxon>
        <taxon>Pseudomonadota</taxon>
        <taxon>Betaproteobacteria</taxon>
        <taxon>Burkholderiales</taxon>
        <taxon>Oxalobacteraceae</taxon>
        <taxon>Janthinobacterium</taxon>
    </lineage>
</organism>
<dbReference type="EMBL" id="LFKP01000012">
    <property type="protein sequence ID" value="OHV94769.1"/>
    <property type="molecule type" value="Genomic_DNA"/>
</dbReference>
<evidence type="ECO:0000313" key="2">
    <source>
        <dbReference type="EMBL" id="OHV94769.1"/>
    </source>
</evidence>
<evidence type="ECO:0008006" key="4">
    <source>
        <dbReference type="Google" id="ProtNLM"/>
    </source>
</evidence>
<keyword evidence="1" id="KW-1133">Transmembrane helix</keyword>
<protein>
    <recommendedName>
        <fullName evidence="4">Acid phosphatase</fullName>
    </recommendedName>
</protein>
<keyword evidence="1" id="KW-0812">Transmembrane</keyword>
<evidence type="ECO:0000313" key="3">
    <source>
        <dbReference type="Proteomes" id="UP000179840"/>
    </source>
</evidence>
<feature type="transmembrane region" description="Helical" evidence="1">
    <location>
        <begin position="179"/>
        <end position="196"/>
    </location>
</feature>
<evidence type="ECO:0000256" key="1">
    <source>
        <dbReference type="SAM" id="Phobius"/>
    </source>
</evidence>
<comment type="caution">
    <text evidence="2">The sequence shown here is derived from an EMBL/GenBank/DDBJ whole genome shotgun (WGS) entry which is preliminary data.</text>
</comment>
<accession>A0A1S1U3V9</accession>
<reference evidence="2 3" key="1">
    <citation type="submission" date="2015-06" db="EMBL/GenBank/DDBJ databases">
        <title>Draft genome sequencing of a biphenyl-degrading bacterium, Janthinobacterium lividum MEG1.</title>
        <authorList>
            <person name="Shimodaira J."/>
            <person name="Hatta T."/>
        </authorList>
    </citation>
    <scope>NUCLEOTIDE SEQUENCE [LARGE SCALE GENOMIC DNA]</scope>
    <source>
        <strain evidence="2 3">MEG1</strain>
    </source>
</reference>